<name>A0ABV0LDX8_9PSEU</name>
<protein>
    <submittedName>
        <fullName evidence="1">Uncharacterized protein</fullName>
    </submittedName>
</protein>
<evidence type="ECO:0000313" key="1">
    <source>
        <dbReference type="EMBL" id="MEQ0560485.1"/>
    </source>
</evidence>
<accession>A0ABV0LDX8</accession>
<dbReference type="RefSeq" id="WP_348951363.1">
    <property type="nucleotide sequence ID" value="NZ_JBDZYD010000005.1"/>
</dbReference>
<sequence>MEPTRSADREFCWWEMMCDRNHAWWRPLANMVEPSVGDLTCPVDGEQAVTAGRRKLADRVELSLIPAAWDDGGVVGFEDQYFVRIADHSSGRFLRSAEDGLAGCRAPMGQGGARKD</sequence>
<comment type="caution">
    <text evidence="1">The sequence shown here is derived from an EMBL/GenBank/DDBJ whole genome shotgun (WGS) entry which is preliminary data.</text>
</comment>
<dbReference type="Proteomes" id="UP001440984">
    <property type="component" value="Unassembled WGS sequence"/>
</dbReference>
<organism evidence="1 2">
    <name type="scientific">Amycolatopsis melonis</name>
    <dbReference type="NCBI Taxonomy" id="3156488"/>
    <lineage>
        <taxon>Bacteria</taxon>
        <taxon>Bacillati</taxon>
        <taxon>Actinomycetota</taxon>
        <taxon>Actinomycetes</taxon>
        <taxon>Pseudonocardiales</taxon>
        <taxon>Pseudonocardiaceae</taxon>
        <taxon>Amycolatopsis</taxon>
    </lineage>
</organism>
<evidence type="ECO:0000313" key="2">
    <source>
        <dbReference type="Proteomes" id="UP001440984"/>
    </source>
</evidence>
<proteinExistence type="predicted"/>
<gene>
    <name evidence="1" type="ORF">ABJI51_15460</name>
</gene>
<keyword evidence="2" id="KW-1185">Reference proteome</keyword>
<dbReference type="EMBL" id="JBDZYD010000005">
    <property type="protein sequence ID" value="MEQ0560485.1"/>
    <property type="molecule type" value="Genomic_DNA"/>
</dbReference>
<reference evidence="1 2" key="1">
    <citation type="submission" date="2024-05" db="EMBL/GenBank/DDBJ databases">
        <authorList>
            <person name="Zhao H."/>
            <person name="Xu Y."/>
            <person name="Lin S."/>
            <person name="Spain J.C."/>
            <person name="Zhou N.-Y."/>
        </authorList>
    </citation>
    <scope>NUCLEOTIDE SEQUENCE [LARGE SCALE GENOMIC DNA]</scope>
    <source>
        <strain evidence="1 2">NEAU-NG30</strain>
    </source>
</reference>